<feature type="active site" description="Proton donor" evidence="6">
    <location>
        <position position="20"/>
    </location>
</feature>
<dbReference type="UniPathway" id="UPA00916">
    <property type="reaction ID" value="UER00888"/>
</dbReference>
<reference evidence="7 8" key="1">
    <citation type="submission" date="2014-01" db="EMBL/GenBank/DDBJ databases">
        <title>Roseivivax isoporae LMG 25204 Genome Sequencing.</title>
        <authorList>
            <person name="Lai Q."/>
            <person name="Li G."/>
            <person name="Shao Z."/>
        </authorList>
    </citation>
    <scope>NUCLEOTIDE SEQUENCE [LARGE SCALE GENOMIC DNA]</scope>
    <source>
        <strain evidence="7 8">LMG 25204</strain>
    </source>
</reference>
<dbReference type="EC" id="5.4.99.62" evidence="2 6"/>
<dbReference type="GO" id="GO:0016872">
    <property type="term" value="F:intramolecular lyase activity"/>
    <property type="evidence" value="ECO:0007669"/>
    <property type="project" value="UniProtKB-UniRule"/>
</dbReference>
<dbReference type="InterPro" id="IPR023750">
    <property type="entry name" value="RbsD-like_sf"/>
</dbReference>
<comment type="caution">
    <text evidence="7">The sequence shown here is derived from an EMBL/GenBank/DDBJ whole genome shotgun (WGS) entry which is preliminary data.</text>
</comment>
<dbReference type="SUPFAM" id="SSF102546">
    <property type="entry name" value="RbsD-like"/>
    <property type="match status" value="1"/>
</dbReference>
<dbReference type="OrthoDB" id="9805009at2"/>
<keyword evidence="4 6" id="KW-0413">Isomerase</keyword>
<evidence type="ECO:0000256" key="6">
    <source>
        <dbReference type="HAMAP-Rule" id="MF_01661"/>
    </source>
</evidence>
<keyword evidence="5 6" id="KW-0119">Carbohydrate metabolism</keyword>
<dbReference type="InterPro" id="IPR023064">
    <property type="entry name" value="D-ribose_pyranase"/>
</dbReference>
<dbReference type="STRING" id="1449351.RISW2_15355"/>
<keyword evidence="8" id="KW-1185">Reference proteome</keyword>
<comment type="caution">
    <text evidence="6">Lacks conserved residue(s) required for the propagation of feature annotation.</text>
</comment>
<comment type="subcellular location">
    <subcellularLocation>
        <location evidence="6">Cytoplasm</location>
    </subcellularLocation>
</comment>
<evidence type="ECO:0000256" key="1">
    <source>
        <dbReference type="ARBA" id="ARBA00000223"/>
    </source>
</evidence>
<comment type="pathway">
    <text evidence="6">Carbohydrate metabolism; D-ribose degradation; D-ribose 5-phosphate from beta-D-ribopyranose: step 1/2.</text>
</comment>
<evidence type="ECO:0000256" key="4">
    <source>
        <dbReference type="ARBA" id="ARBA00023235"/>
    </source>
</evidence>
<evidence type="ECO:0000256" key="5">
    <source>
        <dbReference type="ARBA" id="ARBA00023277"/>
    </source>
</evidence>
<comment type="similarity">
    <text evidence="6">Belongs to the RbsD / FucU family. RbsD subfamily.</text>
</comment>
<dbReference type="Gene3D" id="3.40.1650.10">
    <property type="entry name" value="RbsD-like domain"/>
    <property type="match status" value="1"/>
</dbReference>
<evidence type="ECO:0000256" key="3">
    <source>
        <dbReference type="ARBA" id="ARBA00022490"/>
    </source>
</evidence>
<name>X7F354_9RHOB</name>
<sequence length="125" mass="13298">MKRVGILNAQLSRVVAALGHGDTIVIGDAGLPVPLGVPCIDLAVRIGVPSFWEVLDTVLEEMQVERAAIAEEAPQALRARFAERLPVETMPHAQLKDASTGAVCVVRTGEAVPYTNIVLWSGVAF</sequence>
<evidence type="ECO:0000313" key="7">
    <source>
        <dbReference type="EMBL" id="ETX27163.1"/>
    </source>
</evidence>
<keyword evidence="3 6" id="KW-0963">Cytoplasm</keyword>
<feature type="binding site" evidence="6">
    <location>
        <position position="92"/>
    </location>
    <ligand>
        <name>substrate</name>
    </ligand>
</feature>
<feature type="binding site" evidence="6">
    <location>
        <position position="28"/>
    </location>
    <ligand>
        <name>substrate</name>
    </ligand>
</feature>
<dbReference type="Pfam" id="PF05025">
    <property type="entry name" value="RbsD_FucU"/>
    <property type="match status" value="1"/>
</dbReference>
<comment type="catalytic activity">
    <reaction evidence="1 6">
        <text>beta-D-ribopyranose = beta-D-ribofuranose</text>
        <dbReference type="Rhea" id="RHEA:25432"/>
        <dbReference type="ChEBI" id="CHEBI:27476"/>
        <dbReference type="ChEBI" id="CHEBI:47002"/>
        <dbReference type="EC" id="5.4.99.62"/>
    </reaction>
</comment>
<comment type="function">
    <text evidence="6">Catalyzes the interconversion of beta-pyran and beta-furan forms of D-ribose.</text>
</comment>
<organism evidence="7 8">
    <name type="scientific">Roseivivax isoporae LMG 25204</name>
    <dbReference type="NCBI Taxonomy" id="1449351"/>
    <lineage>
        <taxon>Bacteria</taxon>
        <taxon>Pseudomonadati</taxon>
        <taxon>Pseudomonadota</taxon>
        <taxon>Alphaproteobacteria</taxon>
        <taxon>Rhodobacterales</taxon>
        <taxon>Roseobacteraceae</taxon>
        <taxon>Roseivivax</taxon>
    </lineage>
</organism>
<comment type="subunit">
    <text evidence="6">Homodecamer.</text>
</comment>
<dbReference type="GO" id="GO:0048029">
    <property type="term" value="F:monosaccharide binding"/>
    <property type="evidence" value="ECO:0007669"/>
    <property type="project" value="InterPro"/>
</dbReference>
<dbReference type="GO" id="GO:0005829">
    <property type="term" value="C:cytosol"/>
    <property type="evidence" value="ECO:0007669"/>
    <property type="project" value="TreeGrafter"/>
</dbReference>
<dbReference type="GO" id="GO:0062193">
    <property type="term" value="F:D-ribose pyranase activity"/>
    <property type="evidence" value="ECO:0007669"/>
    <property type="project" value="UniProtKB-EC"/>
</dbReference>
<protein>
    <recommendedName>
        <fullName evidence="2 6">D-ribose pyranase</fullName>
        <ecNumber evidence="2 6">5.4.99.62</ecNumber>
    </recommendedName>
</protein>
<dbReference type="InterPro" id="IPR007721">
    <property type="entry name" value="RbsD_FucU"/>
</dbReference>
<dbReference type="NCBIfam" id="NF008761">
    <property type="entry name" value="PRK11797.1"/>
    <property type="match status" value="1"/>
</dbReference>
<evidence type="ECO:0000256" key="2">
    <source>
        <dbReference type="ARBA" id="ARBA00012862"/>
    </source>
</evidence>
<evidence type="ECO:0000313" key="8">
    <source>
        <dbReference type="Proteomes" id="UP000023430"/>
    </source>
</evidence>
<dbReference type="EMBL" id="JAME01000039">
    <property type="protein sequence ID" value="ETX27163.1"/>
    <property type="molecule type" value="Genomic_DNA"/>
</dbReference>
<accession>X7F354</accession>
<dbReference type="eggNOG" id="COG1869">
    <property type="taxonomic scope" value="Bacteria"/>
</dbReference>
<dbReference type="PANTHER" id="PTHR37831">
    <property type="entry name" value="D-RIBOSE PYRANASE"/>
    <property type="match status" value="1"/>
</dbReference>
<proteinExistence type="inferred from homology"/>
<dbReference type="PATRIC" id="fig|1449351.3.peg.3937"/>
<dbReference type="RefSeq" id="WP_043774170.1">
    <property type="nucleotide sequence ID" value="NZ_JAME01000039.1"/>
</dbReference>
<dbReference type="PANTHER" id="PTHR37831:SF1">
    <property type="entry name" value="D-RIBOSE PYRANASE"/>
    <property type="match status" value="1"/>
</dbReference>
<dbReference type="AlphaFoldDB" id="X7F354"/>
<dbReference type="GO" id="GO:0019303">
    <property type="term" value="P:D-ribose catabolic process"/>
    <property type="evidence" value="ECO:0007669"/>
    <property type="project" value="UniProtKB-UniRule"/>
</dbReference>
<dbReference type="Proteomes" id="UP000023430">
    <property type="component" value="Unassembled WGS sequence"/>
</dbReference>
<gene>
    <name evidence="6" type="primary">rbsD</name>
    <name evidence="7" type="ORF">RISW2_15355</name>
</gene>
<dbReference type="HAMAP" id="MF_01661">
    <property type="entry name" value="D_rib_pyranase"/>
    <property type="match status" value="1"/>
</dbReference>